<feature type="transmembrane region" description="Helical" evidence="6">
    <location>
        <begin position="197"/>
        <end position="221"/>
    </location>
</feature>
<feature type="transmembrane region" description="Helical" evidence="6">
    <location>
        <begin position="289"/>
        <end position="309"/>
    </location>
</feature>
<dbReference type="AlphaFoldDB" id="A0A3N4PZ44"/>
<protein>
    <recommendedName>
        <fullName evidence="7">EamA domain-containing protein</fullName>
    </recommendedName>
</protein>
<dbReference type="EMBL" id="RPDH01000002">
    <property type="protein sequence ID" value="RPE08960.1"/>
    <property type="molecule type" value="Genomic_DNA"/>
</dbReference>
<dbReference type="GO" id="GO:0016020">
    <property type="term" value="C:membrane"/>
    <property type="evidence" value="ECO:0007669"/>
    <property type="project" value="UniProtKB-SubCell"/>
</dbReference>
<dbReference type="InterPro" id="IPR050638">
    <property type="entry name" value="AA-Vitamin_Transporters"/>
</dbReference>
<evidence type="ECO:0000256" key="3">
    <source>
        <dbReference type="ARBA" id="ARBA00022692"/>
    </source>
</evidence>
<dbReference type="Pfam" id="PF00892">
    <property type="entry name" value="EamA"/>
    <property type="match status" value="2"/>
</dbReference>
<keyword evidence="3 6" id="KW-0812">Transmembrane</keyword>
<keyword evidence="4 6" id="KW-1133">Transmembrane helix</keyword>
<gene>
    <name evidence="8" type="ORF">EGT74_18260</name>
</gene>
<feature type="transmembrane region" description="Helical" evidence="6">
    <location>
        <begin position="84"/>
        <end position="105"/>
    </location>
</feature>
<dbReference type="PANTHER" id="PTHR32322:SF2">
    <property type="entry name" value="EAMA DOMAIN-CONTAINING PROTEIN"/>
    <property type="match status" value="1"/>
</dbReference>
<feature type="transmembrane region" description="Helical" evidence="6">
    <location>
        <begin position="169"/>
        <end position="190"/>
    </location>
</feature>
<proteinExistence type="inferred from homology"/>
<evidence type="ECO:0000256" key="6">
    <source>
        <dbReference type="SAM" id="Phobius"/>
    </source>
</evidence>
<dbReference type="Proteomes" id="UP000278351">
    <property type="component" value="Unassembled WGS sequence"/>
</dbReference>
<feature type="transmembrane region" description="Helical" evidence="6">
    <location>
        <begin position="53"/>
        <end position="72"/>
    </location>
</feature>
<keyword evidence="9" id="KW-1185">Reference proteome</keyword>
<feature type="transmembrane region" description="Helical" evidence="6">
    <location>
        <begin position="266"/>
        <end position="283"/>
    </location>
</feature>
<feature type="transmembrane region" description="Helical" evidence="6">
    <location>
        <begin position="233"/>
        <end position="254"/>
    </location>
</feature>
<evidence type="ECO:0000256" key="1">
    <source>
        <dbReference type="ARBA" id="ARBA00004141"/>
    </source>
</evidence>
<dbReference type="SUPFAM" id="SSF103481">
    <property type="entry name" value="Multidrug resistance efflux transporter EmrE"/>
    <property type="match status" value="2"/>
</dbReference>
<feature type="transmembrane region" description="Helical" evidence="6">
    <location>
        <begin position="22"/>
        <end position="41"/>
    </location>
</feature>
<dbReference type="InterPro" id="IPR037185">
    <property type="entry name" value="EmrE-like"/>
</dbReference>
<comment type="caution">
    <text evidence="8">The sequence shown here is derived from an EMBL/GenBank/DDBJ whole genome shotgun (WGS) entry which is preliminary data.</text>
</comment>
<sequence>MLSPCHFSGKTINNKTMKKSNINAYVALVIVSIFWGTTYLASRIGVQHMHGMLLAALRQGTAGVLLVGFFLLRGYKLPKLPVLSRLFVIGVLMLCGSNGLMTWAMKYIPSGMGAIIAATVPIWITIFSYFLVQRTRITAQLILGMVIGLAGIGGIFYDHIKELMDPQYRFGVMLITSACVFWALGSVLTAKWALGVNYLYGAGFQMLFSGVVMFFISLLMGEHLNVTSFTGELWGSLLYLIFVGSLLSYSAYVFALNNLPPSLVSIYAYVNPVVAVILGWLVLSEKLNWMIGVSCLVTLLGVYLVNNAFNKNKKSYERSK</sequence>
<evidence type="ECO:0000256" key="5">
    <source>
        <dbReference type="ARBA" id="ARBA00023136"/>
    </source>
</evidence>
<evidence type="ECO:0000313" key="8">
    <source>
        <dbReference type="EMBL" id="RPE08960.1"/>
    </source>
</evidence>
<evidence type="ECO:0000259" key="7">
    <source>
        <dbReference type="Pfam" id="PF00892"/>
    </source>
</evidence>
<name>A0A3N4PZ44_9BACT</name>
<organism evidence="8 9">
    <name type="scientific">Chitinophaga lutea</name>
    <dbReference type="NCBI Taxonomy" id="2488634"/>
    <lineage>
        <taxon>Bacteria</taxon>
        <taxon>Pseudomonadati</taxon>
        <taxon>Bacteroidota</taxon>
        <taxon>Chitinophagia</taxon>
        <taxon>Chitinophagales</taxon>
        <taxon>Chitinophagaceae</taxon>
        <taxon>Chitinophaga</taxon>
    </lineage>
</organism>
<dbReference type="PANTHER" id="PTHR32322">
    <property type="entry name" value="INNER MEMBRANE TRANSPORTER"/>
    <property type="match status" value="1"/>
</dbReference>
<comment type="subcellular location">
    <subcellularLocation>
        <location evidence="1">Membrane</location>
        <topology evidence="1">Multi-pass membrane protein</topology>
    </subcellularLocation>
</comment>
<feature type="transmembrane region" description="Helical" evidence="6">
    <location>
        <begin position="111"/>
        <end position="132"/>
    </location>
</feature>
<keyword evidence="5 6" id="KW-0472">Membrane</keyword>
<dbReference type="InterPro" id="IPR000620">
    <property type="entry name" value="EamA_dom"/>
</dbReference>
<evidence type="ECO:0000256" key="4">
    <source>
        <dbReference type="ARBA" id="ARBA00022989"/>
    </source>
</evidence>
<feature type="domain" description="EamA" evidence="7">
    <location>
        <begin position="24"/>
        <end position="156"/>
    </location>
</feature>
<reference evidence="8 9" key="1">
    <citation type="submission" date="2018-11" db="EMBL/GenBank/DDBJ databases">
        <title>Chitinophaga lutea sp.nov., isolate from arsenic contaminated soil.</title>
        <authorList>
            <person name="Zong Y."/>
        </authorList>
    </citation>
    <scope>NUCLEOTIDE SEQUENCE [LARGE SCALE GENOMIC DNA]</scope>
    <source>
        <strain evidence="8 9">ZY74</strain>
    </source>
</reference>
<accession>A0A3N4PZ44</accession>
<comment type="similarity">
    <text evidence="2">Belongs to the EamA transporter family.</text>
</comment>
<evidence type="ECO:0000256" key="2">
    <source>
        <dbReference type="ARBA" id="ARBA00007362"/>
    </source>
</evidence>
<evidence type="ECO:0000313" key="9">
    <source>
        <dbReference type="Proteomes" id="UP000278351"/>
    </source>
</evidence>
<feature type="transmembrane region" description="Helical" evidence="6">
    <location>
        <begin position="139"/>
        <end position="157"/>
    </location>
</feature>
<feature type="domain" description="EamA" evidence="7">
    <location>
        <begin position="170"/>
        <end position="306"/>
    </location>
</feature>